<dbReference type="PANTHER" id="PTHR12258:SF5">
    <property type="entry name" value="BCDNA.GH02250-RELATED"/>
    <property type="match status" value="1"/>
</dbReference>
<name>A0A6P8WDH3_DROAB</name>
<feature type="active site" description="Proton acceptor" evidence="5">
    <location>
        <position position="73"/>
    </location>
</feature>
<keyword evidence="4" id="KW-0726">Sexual differentiation</keyword>
<gene>
    <name evidence="8" type="primary">LOC117563208</name>
</gene>
<evidence type="ECO:0000313" key="8">
    <source>
        <dbReference type="RefSeq" id="XP_034097288.2"/>
    </source>
</evidence>
<protein>
    <submittedName>
        <fullName evidence="8">Sex-regulated protein janus-B</fullName>
    </submittedName>
</protein>
<dbReference type="SUPFAM" id="SSF143724">
    <property type="entry name" value="PHP14-like"/>
    <property type="match status" value="1"/>
</dbReference>
<reference evidence="8" key="1">
    <citation type="submission" date="2025-08" db="UniProtKB">
        <authorList>
            <consortium name="RefSeq"/>
        </authorList>
    </citation>
    <scope>IDENTIFICATION</scope>
    <source>
        <strain evidence="8">15112-1751.03</strain>
        <tissue evidence="8">Whole Adult</tissue>
    </source>
</reference>
<dbReference type="Pfam" id="PF05005">
    <property type="entry name" value="Ocnus"/>
    <property type="match status" value="1"/>
</dbReference>
<comment type="function">
    <text evidence="1">JanA and janB regulate somatic sex differentiation.</text>
</comment>
<evidence type="ECO:0000256" key="5">
    <source>
        <dbReference type="PIRSR" id="PIRSR607702-1"/>
    </source>
</evidence>
<evidence type="ECO:0000256" key="3">
    <source>
        <dbReference type="ARBA" id="ARBA00022782"/>
    </source>
</evidence>
<dbReference type="InterPro" id="IPR038596">
    <property type="entry name" value="Janus_sf"/>
</dbReference>
<evidence type="ECO:0000256" key="1">
    <source>
        <dbReference type="ARBA" id="ARBA00002508"/>
    </source>
</evidence>
<dbReference type="GO" id="GO:0007548">
    <property type="term" value="P:sex differentiation"/>
    <property type="evidence" value="ECO:0007669"/>
    <property type="project" value="UniProtKB-KW"/>
</dbReference>
<dbReference type="GO" id="GO:0030154">
    <property type="term" value="P:cell differentiation"/>
    <property type="evidence" value="ECO:0007669"/>
    <property type="project" value="UniProtKB-KW"/>
</dbReference>
<keyword evidence="7" id="KW-1185">Reference proteome</keyword>
<dbReference type="Proteomes" id="UP000515160">
    <property type="component" value="Chromosome 2L"/>
</dbReference>
<dbReference type="AlphaFoldDB" id="A0A6P8WDH3"/>
<dbReference type="GeneID" id="117563208"/>
<accession>A0A6P8WDH3</accession>
<evidence type="ECO:0000256" key="2">
    <source>
        <dbReference type="ARBA" id="ARBA00010971"/>
    </source>
</evidence>
<dbReference type="RefSeq" id="XP_034097288.2">
    <property type="nucleotide sequence ID" value="XM_034241397.2"/>
</dbReference>
<dbReference type="InterPro" id="IPR007702">
    <property type="entry name" value="Janus"/>
</dbReference>
<evidence type="ECO:0000313" key="7">
    <source>
        <dbReference type="Proteomes" id="UP000515160"/>
    </source>
</evidence>
<proteinExistence type="inferred from homology"/>
<evidence type="ECO:0000256" key="4">
    <source>
        <dbReference type="ARBA" id="ARBA00022928"/>
    </source>
</evidence>
<dbReference type="GO" id="GO:0101006">
    <property type="term" value="F:protein histidine phosphatase activity"/>
    <property type="evidence" value="ECO:0007669"/>
    <property type="project" value="TreeGrafter"/>
</dbReference>
<keyword evidence="3" id="KW-0221">Differentiation</keyword>
<sequence length="146" mass="16397">MDMFRKLIVPTWRPTLCATRNFCCPDQVSKLVGFPEIKMGVGKLKYILAKVYIHGEEAHAKTVIRAVSSAKYHLKIYDALRKEAATKNLCTQCLGGGTIDHNLEKRFIKISGHSQTLGRADHDETKSILSDKYSDYKIHSESAPSD</sequence>
<organism evidence="7 8">
    <name type="scientific">Drosophila albomicans</name>
    <name type="common">Fruit fly</name>
    <dbReference type="NCBI Taxonomy" id="7291"/>
    <lineage>
        <taxon>Eukaryota</taxon>
        <taxon>Metazoa</taxon>
        <taxon>Ecdysozoa</taxon>
        <taxon>Arthropoda</taxon>
        <taxon>Hexapoda</taxon>
        <taxon>Insecta</taxon>
        <taxon>Pterygota</taxon>
        <taxon>Neoptera</taxon>
        <taxon>Endopterygota</taxon>
        <taxon>Diptera</taxon>
        <taxon>Brachycera</taxon>
        <taxon>Muscomorpha</taxon>
        <taxon>Ephydroidea</taxon>
        <taxon>Drosophilidae</taxon>
        <taxon>Drosophila</taxon>
    </lineage>
</organism>
<dbReference type="GO" id="GO:0005829">
    <property type="term" value="C:cytosol"/>
    <property type="evidence" value="ECO:0007669"/>
    <property type="project" value="TreeGrafter"/>
</dbReference>
<comment type="similarity">
    <text evidence="2">Belongs to the janus family.</text>
</comment>
<feature type="binding site" evidence="6">
    <location>
        <position position="45"/>
    </location>
    <ligand>
        <name>substrate</name>
    </ligand>
</feature>
<evidence type="ECO:0000256" key="6">
    <source>
        <dbReference type="PIRSR" id="PIRSR607702-2"/>
    </source>
</evidence>
<dbReference type="Gene3D" id="3.50.20.20">
    <property type="entry name" value="Janus/Ocnus"/>
    <property type="match status" value="1"/>
</dbReference>
<dbReference type="OrthoDB" id="10249612at2759"/>
<dbReference type="PANTHER" id="PTHR12258">
    <property type="entry name" value="JANUS-A/JANUS-B"/>
    <property type="match status" value="1"/>
</dbReference>